<gene>
    <name evidence="1" type="ORF">TNCV_2560341</name>
</gene>
<dbReference type="EMBL" id="BMAU01021004">
    <property type="protein sequence ID" value="GFX86152.1"/>
    <property type="molecule type" value="Genomic_DNA"/>
</dbReference>
<name>A0A8X6R5E4_TRICX</name>
<dbReference type="AlphaFoldDB" id="A0A8X6R5E4"/>
<evidence type="ECO:0000313" key="2">
    <source>
        <dbReference type="Proteomes" id="UP000887159"/>
    </source>
</evidence>
<accession>A0A8X6R5E4</accession>
<evidence type="ECO:0000313" key="1">
    <source>
        <dbReference type="EMBL" id="GFX86152.1"/>
    </source>
</evidence>
<comment type="caution">
    <text evidence="1">The sequence shown here is derived from an EMBL/GenBank/DDBJ whole genome shotgun (WGS) entry which is preliminary data.</text>
</comment>
<organism evidence="1 2">
    <name type="scientific">Trichonephila clavipes</name>
    <name type="common">Golden silk orbweaver</name>
    <name type="synonym">Nephila clavipes</name>
    <dbReference type="NCBI Taxonomy" id="2585209"/>
    <lineage>
        <taxon>Eukaryota</taxon>
        <taxon>Metazoa</taxon>
        <taxon>Ecdysozoa</taxon>
        <taxon>Arthropoda</taxon>
        <taxon>Chelicerata</taxon>
        <taxon>Arachnida</taxon>
        <taxon>Araneae</taxon>
        <taxon>Araneomorphae</taxon>
        <taxon>Entelegynae</taxon>
        <taxon>Araneoidea</taxon>
        <taxon>Nephilidae</taxon>
        <taxon>Trichonephila</taxon>
    </lineage>
</organism>
<protein>
    <submittedName>
        <fullName evidence="1">Uncharacterized protein</fullName>
    </submittedName>
</protein>
<keyword evidence="2" id="KW-1185">Reference proteome</keyword>
<proteinExistence type="predicted"/>
<reference evidence="1" key="1">
    <citation type="submission" date="2020-08" db="EMBL/GenBank/DDBJ databases">
        <title>Multicomponent nature underlies the extraordinary mechanical properties of spider dragline silk.</title>
        <authorList>
            <person name="Kono N."/>
            <person name="Nakamura H."/>
            <person name="Mori M."/>
            <person name="Yoshida Y."/>
            <person name="Ohtoshi R."/>
            <person name="Malay A.D."/>
            <person name="Moran D.A.P."/>
            <person name="Tomita M."/>
            <person name="Numata K."/>
            <person name="Arakawa K."/>
        </authorList>
    </citation>
    <scope>NUCLEOTIDE SEQUENCE</scope>
</reference>
<dbReference type="Proteomes" id="UP000887159">
    <property type="component" value="Unassembled WGS sequence"/>
</dbReference>
<sequence>MQISRAKSVLASFTRNPTQNVFFFLFCKDHWNQKKTLLDNFKRAMMEAKYMNEFRPDDVLWEKITKGHLRNPDRPLKNTDKTMVYI</sequence>